<dbReference type="Proteomes" id="UP000005237">
    <property type="component" value="Unassembled WGS sequence"/>
</dbReference>
<evidence type="ECO:0000313" key="2">
    <source>
        <dbReference type="EnsemblMetazoa" id="CJA39325.1"/>
    </source>
</evidence>
<feature type="transmembrane region" description="Helical" evidence="1">
    <location>
        <begin position="70"/>
        <end position="88"/>
    </location>
</feature>
<keyword evidence="1" id="KW-1133">Transmembrane helix</keyword>
<dbReference type="EnsemblMetazoa" id="CJA39325.1">
    <property type="protein sequence ID" value="CJA39325.1"/>
    <property type="gene ID" value="WBGene00215172"/>
</dbReference>
<keyword evidence="1" id="KW-0472">Membrane</keyword>
<protein>
    <submittedName>
        <fullName evidence="2">Uncharacterized protein</fullName>
    </submittedName>
</protein>
<accession>A0A8R1EPL9</accession>
<keyword evidence="1" id="KW-0812">Transmembrane</keyword>
<dbReference type="AlphaFoldDB" id="A0A8R1EPL9"/>
<feature type="transmembrane region" description="Helical" evidence="1">
    <location>
        <begin position="31"/>
        <end position="50"/>
    </location>
</feature>
<evidence type="ECO:0000313" key="3">
    <source>
        <dbReference type="Proteomes" id="UP000005237"/>
    </source>
</evidence>
<sequence length="133" mass="15978">MTTFTGQLRCRRNSRFLFDDDDDILLHRFRLLCSWLLPTDCPLFAFFSFLRDPLLRIFTFHLDSFFSESFIFISLIVRSFISFQSVILQYPKLTGSRSDSWRKPFILSCIAIQIQINTFSCPRFHPFIFYEKF</sequence>
<reference evidence="3" key="1">
    <citation type="submission" date="2010-08" db="EMBL/GenBank/DDBJ databases">
        <authorList>
            <consortium name="Caenorhabditis japonica Sequencing Consortium"/>
            <person name="Wilson R.K."/>
        </authorList>
    </citation>
    <scope>NUCLEOTIDE SEQUENCE [LARGE SCALE GENOMIC DNA]</scope>
    <source>
        <strain evidence="3">DF5081</strain>
    </source>
</reference>
<reference evidence="2" key="2">
    <citation type="submission" date="2022-06" db="UniProtKB">
        <authorList>
            <consortium name="EnsemblMetazoa"/>
        </authorList>
    </citation>
    <scope>IDENTIFICATION</scope>
    <source>
        <strain evidence="2">DF5081</strain>
    </source>
</reference>
<proteinExistence type="predicted"/>
<organism evidence="2 3">
    <name type="scientific">Caenorhabditis japonica</name>
    <dbReference type="NCBI Taxonomy" id="281687"/>
    <lineage>
        <taxon>Eukaryota</taxon>
        <taxon>Metazoa</taxon>
        <taxon>Ecdysozoa</taxon>
        <taxon>Nematoda</taxon>
        <taxon>Chromadorea</taxon>
        <taxon>Rhabditida</taxon>
        <taxon>Rhabditina</taxon>
        <taxon>Rhabditomorpha</taxon>
        <taxon>Rhabditoidea</taxon>
        <taxon>Rhabditidae</taxon>
        <taxon>Peloderinae</taxon>
        <taxon>Caenorhabditis</taxon>
    </lineage>
</organism>
<keyword evidence="3" id="KW-1185">Reference proteome</keyword>
<name>A0A8R1EPL9_CAEJA</name>
<evidence type="ECO:0000256" key="1">
    <source>
        <dbReference type="SAM" id="Phobius"/>
    </source>
</evidence>